<comment type="caution">
    <text evidence="2">The sequence shown here is derived from an EMBL/GenBank/DDBJ whole genome shotgun (WGS) entry which is preliminary data.</text>
</comment>
<protein>
    <recommendedName>
        <fullName evidence="1">DUF2087 domain-containing protein</fullName>
    </recommendedName>
</protein>
<gene>
    <name evidence="2" type="ORF">GCM10022404_22620</name>
</gene>
<feature type="domain" description="DUF2087" evidence="1">
    <location>
        <begin position="80"/>
        <end position="150"/>
    </location>
</feature>
<name>A0ABP7KDW3_9RHOB</name>
<dbReference type="Pfam" id="PF09860">
    <property type="entry name" value="DUF2087"/>
    <property type="match status" value="1"/>
</dbReference>
<organism evidence="2 3">
    <name type="scientific">Celeribacter arenosi</name>
    <dbReference type="NCBI Taxonomy" id="792649"/>
    <lineage>
        <taxon>Bacteria</taxon>
        <taxon>Pseudomonadati</taxon>
        <taxon>Pseudomonadota</taxon>
        <taxon>Alphaproteobacteria</taxon>
        <taxon>Rhodobacterales</taxon>
        <taxon>Roseobacteraceae</taxon>
        <taxon>Celeribacter</taxon>
    </lineage>
</organism>
<accession>A0ABP7KDW3</accession>
<evidence type="ECO:0000313" key="2">
    <source>
        <dbReference type="EMBL" id="GAA3872213.1"/>
    </source>
</evidence>
<dbReference type="EMBL" id="BAABDF010000007">
    <property type="protein sequence ID" value="GAA3872213.1"/>
    <property type="molecule type" value="Genomic_DNA"/>
</dbReference>
<evidence type="ECO:0000259" key="1">
    <source>
        <dbReference type="Pfam" id="PF09860"/>
    </source>
</evidence>
<dbReference type="InterPro" id="IPR018656">
    <property type="entry name" value="DUF2087"/>
</dbReference>
<reference evidence="3" key="1">
    <citation type="journal article" date="2019" name="Int. J. Syst. Evol. Microbiol.">
        <title>The Global Catalogue of Microorganisms (GCM) 10K type strain sequencing project: providing services to taxonomists for standard genome sequencing and annotation.</title>
        <authorList>
            <consortium name="The Broad Institute Genomics Platform"/>
            <consortium name="The Broad Institute Genome Sequencing Center for Infectious Disease"/>
            <person name="Wu L."/>
            <person name="Ma J."/>
        </authorList>
    </citation>
    <scope>NUCLEOTIDE SEQUENCE [LARGE SCALE GENOMIC DNA]</scope>
    <source>
        <strain evidence="3">JCM 17190</strain>
    </source>
</reference>
<dbReference type="RefSeq" id="WP_344847245.1">
    <property type="nucleotide sequence ID" value="NZ_BAABDF010000007.1"/>
</dbReference>
<evidence type="ECO:0000313" key="3">
    <source>
        <dbReference type="Proteomes" id="UP001399917"/>
    </source>
</evidence>
<proteinExistence type="predicted"/>
<sequence>MTRETLSLTLPDVSAFAKALRADLADAAPPHQTLLNAIARAGGYRNYQHLKATQEGAPPIEPVEGRAVTRAMSRFDDQGRMTDWSTKRKVRQHCLWALWAQIPPRKTYSEREISSLFNDMTTFRDAAQIRRSLVEDRLLERTIDGSSYVRLEARPDATALAVIRAVKARRDRAVEAPDRVSSFYGI</sequence>
<keyword evidence="3" id="KW-1185">Reference proteome</keyword>
<dbReference type="Proteomes" id="UP001399917">
    <property type="component" value="Unassembled WGS sequence"/>
</dbReference>